<keyword evidence="5" id="KW-1185">Reference proteome</keyword>
<comment type="caution">
    <text evidence="4">The sequence shown here is derived from an EMBL/GenBank/DDBJ whole genome shotgun (WGS) entry which is preliminary data.</text>
</comment>
<reference evidence="4" key="1">
    <citation type="submission" date="2023-06" db="EMBL/GenBank/DDBJ databases">
        <title>Gycomyces niveus sp.nov., a novel actinomycete isolated from soil in Shouguang.</title>
        <authorList>
            <person name="Yang X."/>
            <person name="Zhao J."/>
        </authorList>
    </citation>
    <scope>NUCLEOTIDE SEQUENCE</scope>
    <source>
        <strain evidence="4">NEAU C2</strain>
    </source>
</reference>
<feature type="domain" description="Protein kinase" evidence="3">
    <location>
        <begin position="168"/>
        <end position="433"/>
    </location>
</feature>
<feature type="region of interest" description="Disordered" evidence="1">
    <location>
        <begin position="771"/>
        <end position="792"/>
    </location>
</feature>
<feature type="transmembrane region" description="Helical" evidence="2">
    <location>
        <begin position="569"/>
        <end position="586"/>
    </location>
</feature>
<dbReference type="RefSeq" id="WP_289957925.1">
    <property type="nucleotide sequence ID" value="NZ_JAUEMJ010000004.1"/>
</dbReference>
<gene>
    <name evidence="4" type="ORF">QWI33_14830</name>
</gene>
<feature type="compositionally biased region" description="Basic and acidic residues" evidence="1">
    <location>
        <begin position="771"/>
        <end position="785"/>
    </location>
</feature>
<feature type="transmembrane region" description="Helical" evidence="2">
    <location>
        <begin position="607"/>
        <end position="625"/>
    </location>
</feature>
<proteinExistence type="predicted"/>
<dbReference type="Pfam" id="PF00069">
    <property type="entry name" value="Pkinase"/>
    <property type="match status" value="1"/>
</dbReference>
<protein>
    <recommendedName>
        <fullName evidence="3">Protein kinase domain-containing protein</fullName>
    </recommendedName>
</protein>
<evidence type="ECO:0000256" key="1">
    <source>
        <dbReference type="SAM" id="MobiDB-lite"/>
    </source>
</evidence>
<sequence length="792" mass="88886">MASASVDLLSAACAHLTRSPEAPEADDRGAESRDAAIELDTWDAADWRAALLDVPLDERAYADRFGIERAKEIDRLWGWWSDPVADERVTHATTGYLGFFLLTLISMHRSDRMRYHGEAYGSSEIAGRPGDELCGELVAHPYVQHAIEHLYAPSEEDDEAAVWDTIDFATMAFHRQGTTSIIVKVDSVAPKAGDPEEYALKCLIYPYLRMQPIVEATRGYKREFGGKRPKDSPLVTVWDSYDSWVLMRFVEGKTLADHLREIAEQRRQPKSEILRPVDIEQLRALGMLLLDAMEVLAEKVGHHNDLTPSNIIVRFKNDLPFEIKLIDLGVNFLHTRTLVGAESRESVYIAPEVKAKGKGGHHADLYSVGMVLIAIGGIPHSAPGTVPDQFYVASVGLARLLEDLLDADPEQRLAVSDIDDGPGRFAEIRDLFVCEIEVLEAAEKEQPKTRYERLKNLLPGSGAVKRQRAIWKVRRKQAKATDKATHPMRAHHLRQAKGLKRWAVACALLSWATLALVVTWWSRDLDLWWQAKPFEYVNWLLNRSGDQGIPVLDDIRAADYPIPSAWDNLPVRIVALAYAIPGLRLYMNIFADMTPRSARRRRGWRGVRTAAASFMMRASAVYPTVYILLPTLVQRRWWFLFAPLGIITVATMITACLWFARDANARARAWNGGKGLSTVPKGEIMTLQRMESWAPAAWLYALPVVIIGTFLYFDRLQDELMYAIAIALINIGIWTFKNTGSDAPYVRAGLTRAILAAERLDVLEANRKAKAEAARKQAPEPRADEPLQEAVA</sequence>
<dbReference type="PROSITE" id="PS50011">
    <property type="entry name" value="PROTEIN_KINASE_DOM"/>
    <property type="match status" value="1"/>
</dbReference>
<name>A0ABT7YQV5_9ACTN</name>
<evidence type="ECO:0000259" key="3">
    <source>
        <dbReference type="PROSITE" id="PS50011"/>
    </source>
</evidence>
<dbReference type="SUPFAM" id="SSF56112">
    <property type="entry name" value="Protein kinase-like (PK-like)"/>
    <property type="match status" value="1"/>
</dbReference>
<feature type="transmembrane region" description="Helical" evidence="2">
    <location>
        <begin position="693"/>
        <end position="713"/>
    </location>
</feature>
<accession>A0ABT7YQV5</accession>
<organism evidence="4 5">
    <name type="scientific">Glycomyces tritici</name>
    <dbReference type="NCBI Taxonomy" id="2665176"/>
    <lineage>
        <taxon>Bacteria</taxon>
        <taxon>Bacillati</taxon>
        <taxon>Actinomycetota</taxon>
        <taxon>Actinomycetes</taxon>
        <taxon>Glycomycetales</taxon>
        <taxon>Glycomycetaceae</taxon>
        <taxon>Glycomyces</taxon>
    </lineage>
</organism>
<keyword evidence="2" id="KW-1133">Transmembrane helix</keyword>
<evidence type="ECO:0000256" key="2">
    <source>
        <dbReference type="SAM" id="Phobius"/>
    </source>
</evidence>
<dbReference type="InterPro" id="IPR000719">
    <property type="entry name" value="Prot_kinase_dom"/>
</dbReference>
<evidence type="ECO:0000313" key="4">
    <source>
        <dbReference type="EMBL" id="MDN3241004.1"/>
    </source>
</evidence>
<feature type="transmembrane region" description="Helical" evidence="2">
    <location>
        <begin position="719"/>
        <end position="736"/>
    </location>
</feature>
<feature type="transmembrane region" description="Helical" evidence="2">
    <location>
        <begin position="502"/>
        <end position="521"/>
    </location>
</feature>
<keyword evidence="2" id="KW-0472">Membrane</keyword>
<dbReference type="Proteomes" id="UP001171902">
    <property type="component" value="Unassembled WGS sequence"/>
</dbReference>
<keyword evidence="2" id="KW-0812">Transmembrane</keyword>
<feature type="transmembrane region" description="Helical" evidence="2">
    <location>
        <begin position="89"/>
        <end position="107"/>
    </location>
</feature>
<dbReference type="InterPro" id="IPR011009">
    <property type="entry name" value="Kinase-like_dom_sf"/>
</dbReference>
<dbReference type="EMBL" id="JAUEMJ010000004">
    <property type="protein sequence ID" value="MDN3241004.1"/>
    <property type="molecule type" value="Genomic_DNA"/>
</dbReference>
<evidence type="ECO:0000313" key="5">
    <source>
        <dbReference type="Proteomes" id="UP001171902"/>
    </source>
</evidence>
<dbReference type="Gene3D" id="1.10.510.10">
    <property type="entry name" value="Transferase(Phosphotransferase) domain 1"/>
    <property type="match status" value="1"/>
</dbReference>
<feature type="transmembrane region" description="Helical" evidence="2">
    <location>
        <begin position="637"/>
        <end position="660"/>
    </location>
</feature>
<dbReference type="SMART" id="SM00220">
    <property type="entry name" value="S_TKc"/>
    <property type="match status" value="1"/>
</dbReference>